<evidence type="ECO:0000313" key="3">
    <source>
        <dbReference type="Proteomes" id="UP000297540"/>
    </source>
</evidence>
<proteinExistence type="predicted"/>
<dbReference type="RefSeq" id="WP_133230686.1">
    <property type="nucleotide sequence ID" value="NZ_SOZE01000009.1"/>
</dbReference>
<dbReference type="EMBL" id="SOZE01000009">
    <property type="protein sequence ID" value="TFF37701.1"/>
    <property type="molecule type" value="Genomic_DNA"/>
</dbReference>
<gene>
    <name evidence="2" type="ORF">E2R66_11070</name>
</gene>
<reference evidence="2 3" key="1">
    <citation type="journal article" date="2017" name="Int. J. Syst. Evol. Microbiol.">
        <title>Mucilaginibacterpsychrotolerans sp. nov., isolated from peatlands.</title>
        <authorList>
            <person name="Deng Y."/>
            <person name="Shen L."/>
            <person name="Xu B."/>
            <person name="Liu Y."/>
            <person name="Gu Z."/>
            <person name="Liu H."/>
            <person name="Zhou Y."/>
        </authorList>
    </citation>
    <scope>NUCLEOTIDE SEQUENCE [LARGE SCALE GENOMIC DNA]</scope>
    <source>
        <strain evidence="2 3">NH7-4</strain>
    </source>
</reference>
<keyword evidence="1" id="KW-0812">Transmembrane</keyword>
<dbReference type="AlphaFoldDB" id="A0A4Y8SG90"/>
<evidence type="ECO:0000313" key="2">
    <source>
        <dbReference type="EMBL" id="TFF37701.1"/>
    </source>
</evidence>
<dbReference type="OrthoDB" id="9840373at2"/>
<comment type="caution">
    <text evidence="2">The sequence shown here is derived from an EMBL/GenBank/DDBJ whole genome shotgun (WGS) entry which is preliminary data.</text>
</comment>
<evidence type="ECO:0000256" key="1">
    <source>
        <dbReference type="SAM" id="Phobius"/>
    </source>
</evidence>
<feature type="transmembrane region" description="Helical" evidence="1">
    <location>
        <begin position="22"/>
        <end position="42"/>
    </location>
</feature>
<accession>A0A4Y8SG90</accession>
<protein>
    <submittedName>
        <fullName evidence="2">Uncharacterized protein</fullName>
    </submittedName>
</protein>
<organism evidence="2 3">
    <name type="scientific">Mucilaginibacter psychrotolerans</name>
    <dbReference type="NCBI Taxonomy" id="1524096"/>
    <lineage>
        <taxon>Bacteria</taxon>
        <taxon>Pseudomonadati</taxon>
        <taxon>Bacteroidota</taxon>
        <taxon>Sphingobacteriia</taxon>
        <taxon>Sphingobacteriales</taxon>
        <taxon>Sphingobacteriaceae</taxon>
        <taxon>Mucilaginibacter</taxon>
    </lineage>
</organism>
<sequence>MATRRSSPTQPNPGHYTIKHELFWTVLLGLAIPLLSGIFYVGERIGNARNDMGTNEIRETNKQLKDSLVRKQAVIERMKHVSDSALNIIGHMPYDQLKLDTAQFHKVQSTIEAAGAALYLNINYKK</sequence>
<name>A0A4Y8SG90_9SPHI</name>
<dbReference type="Proteomes" id="UP000297540">
    <property type="component" value="Unassembled WGS sequence"/>
</dbReference>
<keyword evidence="1" id="KW-1133">Transmembrane helix</keyword>
<keyword evidence="1" id="KW-0472">Membrane</keyword>
<keyword evidence="3" id="KW-1185">Reference proteome</keyword>